<dbReference type="InterPro" id="IPR002716">
    <property type="entry name" value="PIN_dom"/>
</dbReference>
<reference evidence="2" key="1">
    <citation type="submission" date="2020-02" db="EMBL/GenBank/DDBJ databases">
        <authorList>
            <person name="Hu X."/>
            <person name="Yuan Z."/>
            <person name="Cheng J."/>
            <person name="Geng P."/>
        </authorList>
    </citation>
    <scope>NUCLEOTIDE SEQUENCE</scope>
    <source>
        <strain evidence="2">SSII-1</strain>
        <plasmid evidence="2">pSSII-1</plasmid>
    </source>
</reference>
<accession>A0A6H0A0J8</accession>
<evidence type="ECO:0000313" key="2">
    <source>
        <dbReference type="EMBL" id="QIS31194.1"/>
    </source>
</evidence>
<keyword evidence="2" id="KW-0614">Plasmid</keyword>
<feature type="domain" description="PIN" evidence="1">
    <location>
        <begin position="7"/>
        <end position="140"/>
    </location>
</feature>
<protein>
    <recommendedName>
        <fullName evidence="1">PIN domain-containing protein</fullName>
    </recommendedName>
</protein>
<sequence>MSRKGKVFIDTNILFYASQYHIKDVFQWIESLYEEIYIHQMVLDELISSTARSKVESKLKEGQWILFDPDDENTLSDEQFAIYEGYLSDVKQAFVDLDEKKKSEGRRLKNTNDLGEMHSLAAAMLIGASIIFSNDYDVLEVIHDAQLCITLDETEESVLIDHDSLVDFCCYLVDSKLESKGPVKKFLKLFQGDKVIEFDTRINEKESTSKISE</sequence>
<dbReference type="RefSeq" id="WP_031417280.1">
    <property type="nucleotide sequence ID" value="NZ_CP064071.1"/>
</dbReference>
<dbReference type="AlphaFoldDB" id="A0A6H0A0J8"/>
<evidence type="ECO:0000259" key="1">
    <source>
        <dbReference type="Pfam" id="PF01850"/>
    </source>
</evidence>
<organism evidence="2">
    <name type="scientific">Lysinibacillus sphaericus</name>
    <name type="common">Bacillus sphaericus</name>
    <dbReference type="NCBI Taxonomy" id="1421"/>
    <lineage>
        <taxon>Bacteria</taxon>
        <taxon>Bacillati</taxon>
        <taxon>Bacillota</taxon>
        <taxon>Bacilli</taxon>
        <taxon>Bacillales</taxon>
        <taxon>Bacillaceae</taxon>
        <taxon>Lysinibacillus</taxon>
    </lineage>
</organism>
<name>A0A6H0A0J8_LYSSH</name>
<geneLocation type="plasmid" evidence="2">
    <name>pSSII-1</name>
</geneLocation>
<dbReference type="Pfam" id="PF01850">
    <property type="entry name" value="PIN"/>
    <property type="match status" value="1"/>
</dbReference>
<dbReference type="InterPro" id="IPR029060">
    <property type="entry name" value="PIN-like_dom_sf"/>
</dbReference>
<dbReference type="EMBL" id="MT075580">
    <property type="protein sequence ID" value="QIS31194.1"/>
    <property type="molecule type" value="Genomic_DNA"/>
</dbReference>
<proteinExistence type="predicted"/>
<dbReference type="SUPFAM" id="SSF88723">
    <property type="entry name" value="PIN domain-like"/>
    <property type="match status" value="1"/>
</dbReference>